<keyword evidence="4" id="KW-0804">Transcription</keyword>
<evidence type="ECO:0000259" key="5">
    <source>
        <dbReference type="PROSITE" id="PS50931"/>
    </source>
</evidence>
<feature type="domain" description="HTH lysR-type" evidence="5">
    <location>
        <begin position="4"/>
        <end position="61"/>
    </location>
</feature>
<dbReference type="Proteomes" id="UP000290057">
    <property type="component" value="Chromosome"/>
</dbReference>
<name>A0A3T1CDX2_9SPHN</name>
<reference evidence="6 7" key="1">
    <citation type="submission" date="2019-01" db="EMBL/GenBank/DDBJ databases">
        <title>Complete genome sequence of Erythrobacter flavus KJ5.</title>
        <authorList>
            <person name="Kanesaki Y."/>
            <person name="Brotosudarmo T."/>
            <person name="Moriuchi R."/>
            <person name="Awai K."/>
        </authorList>
    </citation>
    <scope>NUCLEOTIDE SEQUENCE [LARGE SCALE GENOMIC DNA]</scope>
    <source>
        <strain evidence="6 7">KJ5</strain>
    </source>
</reference>
<proteinExistence type="inferred from homology"/>
<accession>A0A3T1CDX2</accession>
<keyword evidence="3" id="KW-0238">DNA-binding</keyword>
<dbReference type="SUPFAM" id="SSF46785">
    <property type="entry name" value="Winged helix' DNA-binding domain"/>
    <property type="match status" value="1"/>
</dbReference>
<keyword evidence="2" id="KW-0805">Transcription regulation</keyword>
<evidence type="ECO:0000256" key="1">
    <source>
        <dbReference type="ARBA" id="ARBA00009437"/>
    </source>
</evidence>
<dbReference type="EMBL" id="AP019389">
    <property type="protein sequence ID" value="BBI19166.1"/>
    <property type="molecule type" value="Genomic_DNA"/>
</dbReference>
<evidence type="ECO:0000256" key="2">
    <source>
        <dbReference type="ARBA" id="ARBA00023015"/>
    </source>
</evidence>
<evidence type="ECO:0000313" key="6">
    <source>
        <dbReference type="EMBL" id="BBI19166.1"/>
    </source>
</evidence>
<dbReference type="InterPro" id="IPR005119">
    <property type="entry name" value="LysR_subst-bd"/>
</dbReference>
<dbReference type="FunFam" id="1.10.10.10:FF:000001">
    <property type="entry name" value="LysR family transcriptional regulator"/>
    <property type="match status" value="1"/>
</dbReference>
<evidence type="ECO:0000313" key="7">
    <source>
        <dbReference type="Proteomes" id="UP000290057"/>
    </source>
</evidence>
<sequence length="299" mass="32494">MAELNSRWLRSFTVLCEAGNFTRAAERLNMTQPGMSQHISKLEEQLGLALVERGTRGFVLTDAGEKTLAMARARWRLERDFLDSLDDADEDRGSVSVACSGSFAMLLYPSLIAWMAEAPGVRASLTAAPEESIVSGVLAGTYDIGVVGDAPRHPRLTSEHLGPEPLDLILPLEWEGRLPGFEQLQSLGFVEHPDGASYADAVLGANFGSEYRGAERLHVRSFVNQIGQIPEPVAQGVAYSILPRSGVLAFPGRERLSIAPFPEPSILQLHLITLKRKTRSPRVEKLAGIVRKGAAKLAS</sequence>
<dbReference type="Pfam" id="PF00126">
    <property type="entry name" value="HTH_1"/>
    <property type="match status" value="1"/>
</dbReference>
<dbReference type="InterPro" id="IPR036390">
    <property type="entry name" value="WH_DNA-bd_sf"/>
</dbReference>
<dbReference type="RefSeq" id="WP_130585482.1">
    <property type="nucleotide sequence ID" value="NZ_AP019389.1"/>
</dbReference>
<comment type="similarity">
    <text evidence="1">Belongs to the LysR transcriptional regulatory family.</text>
</comment>
<dbReference type="Pfam" id="PF03466">
    <property type="entry name" value="LysR_substrate"/>
    <property type="match status" value="1"/>
</dbReference>
<dbReference type="GO" id="GO:0003700">
    <property type="term" value="F:DNA-binding transcription factor activity"/>
    <property type="evidence" value="ECO:0007669"/>
    <property type="project" value="InterPro"/>
</dbReference>
<dbReference type="Gene3D" id="1.10.10.10">
    <property type="entry name" value="Winged helix-like DNA-binding domain superfamily/Winged helix DNA-binding domain"/>
    <property type="match status" value="1"/>
</dbReference>
<dbReference type="Gene3D" id="3.40.190.10">
    <property type="entry name" value="Periplasmic binding protein-like II"/>
    <property type="match status" value="2"/>
</dbReference>
<dbReference type="PANTHER" id="PTHR30126:SF99">
    <property type="entry name" value="TRANSCRIPTIONAL REGULATOR LYSR FAMILY"/>
    <property type="match status" value="1"/>
</dbReference>
<dbReference type="PROSITE" id="PS50931">
    <property type="entry name" value="HTH_LYSR"/>
    <property type="match status" value="1"/>
</dbReference>
<dbReference type="GO" id="GO:0000976">
    <property type="term" value="F:transcription cis-regulatory region binding"/>
    <property type="evidence" value="ECO:0007669"/>
    <property type="project" value="TreeGrafter"/>
</dbReference>
<dbReference type="PRINTS" id="PR00039">
    <property type="entry name" value="HTHLYSR"/>
</dbReference>
<evidence type="ECO:0000256" key="3">
    <source>
        <dbReference type="ARBA" id="ARBA00023125"/>
    </source>
</evidence>
<dbReference type="PANTHER" id="PTHR30126">
    <property type="entry name" value="HTH-TYPE TRANSCRIPTIONAL REGULATOR"/>
    <property type="match status" value="1"/>
</dbReference>
<organism evidence="6 7">
    <name type="scientific">Qipengyuania flava</name>
    <dbReference type="NCBI Taxonomy" id="192812"/>
    <lineage>
        <taxon>Bacteria</taxon>
        <taxon>Pseudomonadati</taxon>
        <taxon>Pseudomonadota</taxon>
        <taxon>Alphaproteobacteria</taxon>
        <taxon>Sphingomonadales</taxon>
        <taxon>Erythrobacteraceae</taxon>
        <taxon>Qipengyuania</taxon>
    </lineage>
</organism>
<gene>
    <name evidence="6" type="ORF">EKJ_00130</name>
</gene>
<protein>
    <submittedName>
        <fullName evidence="6">LysR family transcriptional regulator</fullName>
    </submittedName>
</protein>
<dbReference type="AlphaFoldDB" id="A0A3T1CDX2"/>
<evidence type="ECO:0000256" key="4">
    <source>
        <dbReference type="ARBA" id="ARBA00023163"/>
    </source>
</evidence>
<dbReference type="CDD" id="cd05466">
    <property type="entry name" value="PBP2_LTTR_substrate"/>
    <property type="match status" value="1"/>
</dbReference>
<dbReference type="InterPro" id="IPR000847">
    <property type="entry name" value="LysR_HTH_N"/>
</dbReference>
<dbReference type="SUPFAM" id="SSF53850">
    <property type="entry name" value="Periplasmic binding protein-like II"/>
    <property type="match status" value="1"/>
</dbReference>
<dbReference type="InterPro" id="IPR036388">
    <property type="entry name" value="WH-like_DNA-bd_sf"/>
</dbReference>
<keyword evidence="7" id="KW-1185">Reference proteome</keyword>